<dbReference type="InterPro" id="IPR013986">
    <property type="entry name" value="DExx_box_DNA_helicase_dom_sf"/>
</dbReference>
<dbReference type="GO" id="GO:0003677">
    <property type="term" value="F:DNA binding"/>
    <property type="evidence" value="ECO:0007669"/>
    <property type="project" value="UniProtKB-KW"/>
</dbReference>
<accession>A0A1G2KDC8</accession>
<dbReference type="SUPFAM" id="SSF52540">
    <property type="entry name" value="P-loop containing nucleoside triphosphate hydrolases"/>
    <property type="match status" value="1"/>
</dbReference>
<dbReference type="GO" id="GO:0043138">
    <property type="term" value="F:3'-5' DNA helicase activity"/>
    <property type="evidence" value="ECO:0007669"/>
    <property type="project" value="UniProtKB-EC"/>
</dbReference>
<dbReference type="GO" id="GO:0000725">
    <property type="term" value="P:recombinational repair"/>
    <property type="evidence" value="ECO:0007669"/>
    <property type="project" value="TreeGrafter"/>
</dbReference>
<dbReference type="CDD" id="cd17932">
    <property type="entry name" value="DEXQc_UvrD"/>
    <property type="match status" value="1"/>
</dbReference>
<evidence type="ECO:0000259" key="13">
    <source>
        <dbReference type="PROSITE" id="PS51217"/>
    </source>
</evidence>
<evidence type="ECO:0000256" key="9">
    <source>
        <dbReference type="ARBA" id="ARBA00034808"/>
    </source>
</evidence>
<dbReference type="Pfam" id="PF00580">
    <property type="entry name" value="UvrD-helicase"/>
    <property type="match status" value="1"/>
</dbReference>
<keyword evidence="3 11" id="KW-0378">Hydrolase</keyword>
<comment type="similarity">
    <text evidence="1">Belongs to the helicase family. UvrD subfamily.</text>
</comment>
<dbReference type="AlphaFoldDB" id="A0A1G2KDC8"/>
<evidence type="ECO:0000313" key="14">
    <source>
        <dbReference type="EMBL" id="OGZ96531.1"/>
    </source>
</evidence>
<dbReference type="InterPro" id="IPR000212">
    <property type="entry name" value="DNA_helicase_UvrD/REP"/>
</dbReference>
<protein>
    <recommendedName>
        <fullName evidence="9">DNA 3'-5' helicase</fullName>
        <ecNumber evidence="9">5.6.2.4</ecNumber>
    </recommendedName>
</protein>
<evidence type="ECO:0000256" key="11">
    <source>
        <dbReference type="PROSITE-ProRule" id="PRU00560"/>
    </source>
</evidence>
<keyword evidence="7" id="KW-0413">Isomerase</keyword>
<dbReference type="GO" id="GO:0005829">
    <property type="term" value="C:cytosol"/>
    <property type="evidence" value="ECO:0007669"/>
    <property type="project" value="TreeGrafter"/>
</dbReference>
<dbReference type="CDD" id="cd18807">
    <property type="entry name" value="SF1_C_UvrD"/>
    <property type="match status" value="1"/>
</dbReference>
<keyword evidence="2 11" id="KW-0547">Nucleotide-binding</keyword>
<evidence type="ECO:0000256" key="3">
    <source>
        <dbReference type="ARBA" id="ARBA00022801"/>
    </source>
</evidence>
<keyword evidence="4 11" id="KW-0347">Helicase</keyword>
<dbReference type="InterPro" id="IPR014017">
    <property type="entry name" value="DNA_helicase_UvrD-like_C"/>
</dbReference>
<reference evidence="14 15" key="1">
    <citation type="journal article" date="2016" name="Nat. Commun.">
        <title>Thousands of microbial genomes shed light on interconnected biogeochemical processes in an aquifer system.</title>
        <authorList>
            <person name="Anantharaman K."/>
            <person name="Brown C.T."/>
            <person name="Hug L.A."/>
            <person name="Sharon I."/>
            <person name="Castelle C.J."/>
            <person name="Probst A.J."/>
            <person name="Thomas B.C."/>
            <person name="Singh A."/>
            <person name="Wilkins M.J."/>
            <person name="Karaoz U."/>
            <person name="Brodie E.L."/>
            <person name="Williams K.H."/>
            <person name="Hubbard S.S."/>
            <person name="Banfield J.F."/>
        </authorList>
    </citation>
    <scope>NUCLEOTIDE SEQUENCE [LARGE SCALE GENOMIC DNA]</scope>
</reference>
<evidence type="ECO:0000256" key="6">
    <source>
        <dbReference type="ARBA" id="ARBA00023125"/>
    </source>
</evidence>
<evidence type="ECO:0000256" key="10">
    <source>
        <dbReference type="ARBA" id="ARBA00048988"/>
    </source>
</evidence>
<dbReference type="Proteomes" id="UP000178574">
    <property type="component" value="Unassembled WGS sequence"/>
</dbReference>
<dbReference type="EMBL" id="MHQD01000010">
    <property type="protein sequence ID" value="OGZ96531.1"/>
    <property type="molecule type" value="Genomic_DNA"/>
</dbReference>
<dbReference type="PROSITE" id="PS51198">
    <property type="entry name" value="UVRD_HELICASE_ATP_BIND"/>
    <property type="match status" value="1"/>
</dbReference>
<proteinExistence type="inferred from homology"/>
<organism evidence="14 15">
    <name type="scientific">Candidatus Sungbacteria bacterium RIFCSPHIGHO2_01_FULL_50_25</name>
    <dbReference type="NCBI Taxonomy" id="1802265"/>
    <lineage>
        <taxon>Bacteria</taxon>
        <taxon>Candidatus Sungiibacteriota</taxon>
    </lineage>
</organism>
<dbReference type="Pfam" id="PF13361">
    <property type="entry name" value="UvrD_C"/>
    <property type="match status" value="1"/>
</dbReference>
<evidence type="ECO:0000313" key="15">
    <source>
        <dbReference type="Proteomes" id="UP000178574"/>
    </source>
</evidence>
<dbReference type="Gene3D" id="1.10.486.10">
    <property type="entry name" value="PCRA, domain 4"/>
    <property type="match status" value="1"/>
</dbReference>
<dbReference type="InterPro" id="IPR027417">
    <property type="entry name" value="P-loop_NTPase"/>
</dbReference>
<dbReference type="EC" id="5.6.2.4" evidence="9"/>
<dbReference type="PROSITE" id="PS51217">
    <property type="entry name" value="UVRD_HELICASE_CTER"/>
    <property type="match status" value="1"/>
</dbReference>
<evidence type="ECO:0000256" key="7">
    <source>
        <dbReference type="ARBA" id="ARBA00023235"/>
    </source>
</evidence>
<dbReference type="GO" id="GO:0016887">
    <property type="term" value="F:ATP hydrolysis activity"/>
    <property type="evidence" value="ECO:0007669"/>
    <property type="project" value="RHEA"/>
</dbReference>
<dbReference type="Gene3D" id="3.40.50.300">
    <property type="entry name" value="P-loop containing nucleotide triphosphate hydrolases"/>
    <property type="match status" value="2"/>
</dbReference>
<dbReference type="GO" id="GO:0009314">
    <property type="term" value="P:response to radiation"/>
    <property type="evidence" value="ECO:0007669"/>
    <property type="project" value="UniProtKB-ARBA"/>
</dbReference>
<keyword evidence="6" id="KW-0238">DNA-binding</keyword>
<feature type="binding site" evidence="11">
    <location>
        <begin position="30"/>
        <end position="37"/>
    </location>
    <ligand>
        <name>ATP</name>
        <dbReference type="ChEBI" id="CHEBI:30616"/>
    </ligand>
</feature>
<evidence type="ECO:0000256" key="1">
    <source>
        <dbReference type="ARBA" id="ARBA00009922"/>
    </source>
</evidence>
<dbReference type="GO" id="GO:0033202">
    <property type="term" value="C:DNA helicase complex"/>
    <property type="evidence" value="ECO:0007669"/>
    <property type="project" value="TreeGrafter"/>
</dbReference>
<comment type="catalytic activity">
    <reaction evidence="8">
        <text>Couples ATP hydrolysis with the unwinding of duplex DNA by translocating in the 3'-5' direction.</text>
        <dbReference type="EC" id="5.6.2.4"/>
    </reaction>
</comment>
<sequence>MHAKDSILGGLNERQTEAVLATDGPVLILAGPGSGKTRTLTARIAHLIQKGVLPERIIALTFTNKAAEEMRARIKSLLGAEHIPYGALFVGTFHALCVRVLRQHAVALGYSPHFSIFDDDDALGLIKEGMKGEGINTKQFPPGMIRNVISGLKNELISPERYADEAGSDMFPKTVHRVYRAYAERLKESNGMDFDDLLMNVAVLFERTQNVLSAYQERFLYIHVDEYQDTNHAQYTIVRALAQKHRNIAVVGDDAQAIYGFRGADFRNILNFEKDWPDAKIVVLDENYRSTQTILDAAREVISKNTFKKEKKLWTKQGKGERLTLTAAEDERGEAEYVADSVRSLHKEGAKLREVAVLYRTNAQSRAIEEAFLERDLPYIIIGGIRFYERKEIKDIIAYLRVLTNPQDLVSLKRIINTPPRGIGKISFLSYLSRDTKGDMRHTKKEAALAAFEDLISDLRSTLVRMQPSDFIKYLVKKTRYREYLDDGTQNADERWENVEEFVSLAARYNDLSPEEGIKKLLEDAALLMENEPGESAGERVTLMTVHAAKGLEFSTVFIVGLEEGVFPHSKSLFSPKDLEEERRLCYVGLTRAKKRVYLSFALRRMRFGGIEVNPPSRFLSEIPEELLHVPERDLDEITID</sequence>
<dbReference type="FunFam" id="1.10.10.160:FF:000001">
    <property type="entry name" value="ATP-dependent DNA helicase"/>
    <property type="match status" value="1"/>
</dbReference>
<gene>
    <name evidence="14" type="ORF">A2847_02605</name>
</gene>
<evidence type="ECO:0000256" key="5">
    <source>
        <dbReference type="ARBA" id="ARBA00022840"/>
    </source>
</evidence>
<evidence type="ECO:0000256" key="4">
    <source>
        <dbReference type="ARBA" id="ARBA00022806"/>
    </source>
</evidence>
<dbReference type="PANTHER" id="PTHR11070:SF2">
    <property type="entry name" value="ATP-DEPENDENT DNA HELICASE SRS2"/>
    <property type="match status" value="1"/>
</dbReference>
<name>A0A1G2KDC8_9BACT</name>
<dbReference type="PANTHER" id="PTHR11070">
    <property type="entry name" value="UVRD / RECB / PCRA DNA HELICASE FAMILY MEMBER"/>
    <property type="match status" value="1"/>
</dbReference>
<dbReference type="Gene3D" id="1.10.10.160">
    <property type="match status" value="1"/>
</dbReference>
<evidence type="ECO:0000259" key="12">
    <source>
        <dbReference type="PROSITE" id="PS51198"/>
    </source>
</evidence>
<evidence type="ECO:0000256" key="2">
    <source>
        <dbReference type="ARBA" id="ARBA00022741"/>
    </source>
</evidence>
<dbReference type="InterPro" id="IPR014016">
    <property type="entry name" value="UvrD-like_ATP-bd"/>
</dbReference>
<feature type="domain" description="UvrD-like helicase ATP-binding" evidence="12">
    <location>
        <begin position="9"/>
        <end position="291"/>
    </location>
</feature>
<dbReference type="GO" id="GO:0005524">
    <property type="term" value="F:ATP binding"/>
    <property type="evidence" value="ECO:0007669"/>
    <property type="project" value="UniProtKB-UniRule"/>
</dbReference>
<comment type="caution">
    <text evidence="14">The sequence shown here is derived from an EMBL/GenBank/DDBJ whole genome shotgun (WGS) entry which is preliminary data.</text>
</comment>
<comment type="catalytic activity">
    <reaction evidence="10">
        <text>ATP + H2O = ADP + phosphate + H(+)</text>
        <dbReference type="Rhea" id="RHEA:13065"/>
        <dbReference type="ChEBI" id="CHEBI:15377"/>
        <dbReference type="ChEBI" id="CHEBI:15378"/>
        <dbReference type="ChEBI" id="CHEBI:30616"/>
        <dbReference type="ChEBI" id="CHEBI:43474"/>
        <dbReference type="ChEBI" id="CHEBI:456216"/>
        <dbReference type="EC" id="5.6.2.4"/>
    </reaction>
</comment>
<keyword evidence="5 11" id="KW-0067">ATP-binding</keyword>
<evidence type="ECO:0000256" key="8">
    <source>
        <dbReference type="ARBA" id="ARBA00034617"/>
    </source>
</evidence>
<feature type="domain" description="UvrD-like helicase C-terminal" evidence="13">
    <location>
        <begin position="292"/>
        <end position="551"/>
    </location>
</feature>